<name>A0A9Q4KHH9_9BACT</name>
<evidence type="ECO:0000313" key="1">
    <source>
        <dbReference type="EMBL" id="MCZ6159738.1"/>
    </source>
</evidence>
<organism evidence="1 2">
    <name type="scientific">Campylobacter ureolyticus</name>
    <dbReference type="NCBI Taxonomy" id="827"/>
    <lineage>
        <taxon>Bacteria</taxon>
        <taxon>Pseudomonadati</taxon>
        <taxon>Campylobacterota</taxon>
        <taxon>Epsilonproteobacteria</taxon>
        <taxon>Campylobacterales</taxon>
        <taxon>Campylobacteraceae</taxon>
        <taxon>Campylobacter</taxon>
    </lineage>
</organism>
<accession>A0A9Q4KHH9</accession>
<reference evidence="1" key="1">
    <citation type="submission" date="2022-12" db="EMBL/GenBank/DDBJ databases">
        <title>Species Delineation and Comparative Genomics within the Campylobacter ureolyticus Complex.</title>
        <authorList>
            <person name="Maki J."/>
            <person name="Howard M."/>
            <person name="Connelly S."/>
            <person name="Hardy D.J."/>
            <person name="Cameron A."/>
        </authorList>
    </citation>
    <scope>NUCLEOTIDE SEQUENCE</scope>
    <source>
        <strain evidence="1">URMC_787</strain>
    </source>
</reference>
<sequence>MAKELKKALKSYYIEYKSKTHGIVAIKYLYLLADYSSCLFGDMDCFDIESLCEELGLEYDESKKI</sequence>
<protein>
    <submittedName>
        <fullName evidence="1">Uncharacterized protein</fullName>
    </submittedName>
</protein>
<dbReference type="RefSeq" id="WP_269484619.1">
    <property type="nucleotide sequence ID" value="NZ_JAPXGO010000003.1"/>
</dbReference>
<dbReference type="AlphaFoldDB" id="A0A9Q4KHH9"/>
<dbReference type="EMBL" id="JAPXGO010000003">
    <property type="protein sequence ID" value="MCZ6159738.1"/>
    <property type="molecule type" value="Genomic_DNA"/>
</dbReference>
<evidence type="ECO:0000313" key="2">
    <source>
        <dbReference type="Proteomes" id="UP001075225"/>
    </source>
</evidence>
<comment type="caution">
    <text evidence="1">The sequence shown here is derived from an EMBL/GenBank/DDBJ whole genome shotgun (WGS) entry which is preliminary data.</text>
</comment>
<gene>
    <name evidence="1" type="ORF">O6B32_04510</name>
</gene>
<proteinExistence type="predicted"/>
<dbReference type="Proteomes" id="UP001075225">
    <property type="component" value="Unassembled WGS sequence"/>
</dbReference>